<dbReference type="InterPro" id="IPR013022">
    <property type="entry name" value="Xyl_isomerase-like_TIM-brl"/>
</dbReference>
<dbReference type="PANTHER" id="PTHR12110:SF41">
    <property type="entry name" value="INOSOSE DEHYDRATASE"/>
    <property type="match status" value="1"/>
</dbReference>
<comment type="similarity">
    <text evidence="4">Belongs to the IolE/MocC family.</text>
</comment>
<dbReference type="Gene3D" id="3.20.20.150">
    <property type="entry name" value="Divalent-metal-dependent TIM barrel enzymes"/>
    <property type="match status" value="1"/>
</dbReference>
<dbReference type="HAMAP" id="MF_01672">
    <property type="entry name" value="IolE"/>
    <property type="match status" value="1"/>
</dbReference>
<dbReference type="PANTHER" id="PTHR12110">
    <property type="entry name" value="HYDROXYPYRUVATE ISOMERASE"/>
    <property type="match status" value="1"/>
</dbReference>
<keyword evidence="7" id="KW-1185">Reference proteome</keyword>
<evidence type="ECO:0000313" key="7">
    <source>
        <dbReference type="Proteomes" id="UP000326671"/>
    </source>
</evidence>
<protein>
    <recommendedName>
        <fullName evidence="4">Inosose dehydratase</fullName>
        <ecNumber evidence="4">4.2.1.44</ecNumber>
    </recommendedName>
    <alternativeName>
        <fullName evidence="4">2-keto-myo-inositol dehydratase</fullName>
        <shortName evidence="4">2KMI dehydratase</shortName>
    </alternativeName>
</protein>
<name>A0A5J5H8P0_9BACI</name>
<evidence type="ECO:0000313" key="6">
    <source>
        <dbReference type="EMBL" id="KAA9016971.1"/>
    </source>
</evidence>
<dbReference type="GO" id="GO:0019310">
    <property type="term" value="P:inositol catabolic process"/>
    <property type="evidence" value="ECO:0007669"/>
    <property type="project" value="UniProtKB-UniRule"/>
</dbReference>
<dbReference type="Pfam" id="PF01261">
    <property type="entry name" value="AP_endonuc_2"/>
    <property type="match status" value="1"/>
</dbReference>
<feature type="domain" description="Xylose isomerase-like TIM barrel" evidence="5">
    <location>
        <begin position="37"/>
        <end position="286"/>
    </location>
</feature>
<dbReference type="AlphaFoldDB" id="A0A5J5H8P0"/>
<comment type="caution">
    <text evidence="6">The sequence shown here is derived from an EMBL/GenBank/DDBJ whole genome shotgun (WGS) entry which is preliminary data.</text>
</comment>
<accession>A0A5J5H8P0</accession>
<comment type="catalytic activity">
    <reaction evidence="4">
        <text>scyllo-inosose = 3D-3,5/4-trihydroxycyclohexane-1,2-dione + H2O</text>
        <dbReference type="Rhea" id="RHEA:14065"/>
        <dbReference type="ChEBI" id="CHEBI:15377"/>
        <dbReference type="ChEBI" id="CHEBI:17811"/>
        <dbReference type="ChEBI" id="CHEBI:28446"/>
        <dbReference type="EC" id="4.2.1.44"/>
    </reaction>
</comment>
<dbReference type="InterPro" id="IPR023952">
    <property type="entry name" value="IolE"/>
</dbReference>
<dbReference type="Proteomes" id="UP000326671">
    <property type="component" value="Unassembled WGS sequence"/>
</dbReference>
<dbReference type="InterPro" id="IPR030823">
    <property type="entry name" value="IolE/MocC"/>
</dbReference>
<dbReference type="EMBL" id="VYKL01000037">
    <property type="protein sequence ID" value="KAA9016971.1"/>
    <property type="molecule type" value="Genomic_DNA"/>
</dbReference>
<keyword evidence="3 4" id="KW-0170">Cobalt</keyword>
<dbReference type="UniPathway" id="UPA00076">
    <property type="reaction ID" value="UER00144"/>
</dbReference>
<dbReference type="OrthoDB" id="9779184at2"/>
<dbReference type="InterPro" id="IPR036237">
    <property type="entry name" value="Xyl_isomerase-like_sf"/>
</dbReference>
<evidence type="ECO:0000256" key="3">
    <source>
        <dbReference type="ARBA" id="ARBA00023285"/>
    </source>
</evidence>
<comment type="pathway">
    <text evidence="4">Polyol metabolism; myo-inositol degradation into acetyl-CoA; acetyl-CoA from myo-inositol: step 2/7.</text>
</comment>
<dbReference type="NCBIfam" id="TIGR04379">
    <property type="entry name" value="myo_inos_iolE"/>
    <property type="match status" value="1"/>
</dbReference>
<dbReference type="EC" id="4.2.1.44" evidence="4"/>
<keyword evidence="2 4" id="KW-0456">Lyase</keyword>
<dbReference type="GO" id="GO:0030145">
    <property type="term" value="F:manganese ion binding"/>
    <property type="evidence" value="ECO:0007669"/>
    <property type="project" value="UniProtKB-UniRule"/>
</dbReference>
<reference evidence="6 7" key="1">
    <citation type="submission" date="2019-09" db="EMBL/GenBank/DDBJ databases">
        <title>Whole genome sequences of isolates from the Mars Exploration Rovers.</title>
        <authorList>
            <person name="Seuylemezian A."/>
            <person name="Vaishampayan P."/>
        </authorList>
    </citation>
    <scope>NUCLEOTIDE SEQUENCE [LARGE SCALE GENOMIC DNA]</scope>
    <source>
        <strain evidence="6 7">MER_TA_151</strain>
    </source>
</reference>
<evidence type="ECO:0000256" key="1">
    <source>
        <dbReference type="ARBA" id="ARBA00023211"/>
    </source>
</evidence>
<dbReference type="GO" id="GO:0050114">
    <property type="term" value="F:myo-inosose-2 dehydratase activity"/>
    <property type="evidence" value="ECO:0007669"/>
    <property type="project" value="UniProtKB-UniRule"/>
</dbReference>
<dbReference type="RefSeq" id="WP_150441985.1">
    <property type="nucleotide sequence ID" value="NZ_VYKL01000037.1"/>
</dbReference>
<sequence length="302" mass="34207">MSAETKIKFGCAPIAWTNDDMPELGRENTFEQCISEMALAGYTGTEIGNKYPRDPKTLKSYLEPRNLQVASAWFSSFLTTKPFEETKKAFIEHRDFLYAMGAKVIVVSEQGHSIQGQMETPVFEAKPVFTDADWDKLTKGLEELGELAHEKDMEIVYHHHMGTGVQTTAEIERLMENTSPEKVSLLFDTGHLVFSGENPIEIYQKYQSRIKHIHFKDIRETVAKEVKENQDSFLVGVKKGVFTVPGDGMIDFVPIMKTIAESGYEGWIVVEAEQDPAKANPFEYALKAKKYLNEVLPRTQLV</sequence>
<gene>
    <name evidence="4 6" type="primary">iolE</name>
    <name evidence="6" type="ORF">F4V44_21110</name>
</gene>
<comment type="cofactor">
    <cofactor evidence="4">
        <name>glutathione</name>
        <dbReference type="ChEBI" id="CHEBI:57925"/>
    </cofactor>
</comment>
<comment type="cofactor">
    <cofactor evidence="4">
        <name>Co(2+)</name>
        <dbReference type="ChEBI" id="CHEBI:48828"/>
    </cofactor>
    <cofactor evidence="4">
        <name>Mn(2+)</name>
        <dbReference type="ChEBI" id="CHEBI:29035"/>
    </cofactor>
</comment>
<proteinExistence type="inferred from homology"/>
<keyword evidence="1 4" id="KW-0464">Manganese</keyword>
<evidence type="ECO:0000259" key="5">
    <source>
        <dbReference type="Pfam" id="PF01261"/>
    </source>
</evidence>
<evidence type="ECO:0000256" key="4">
    <source>
        <dbReference type="HAMAP-Rule" id="MF_01672"/>
    </source>
</evidence>
<evidence type="ECO:0000256" key="2">
    <source>
        <dbReference type="ARBA" id="ARBA00023239"/>
    </source>
</evidence>
<dbReference type="InterPro" id="IPR050312">
    <property type="entry name" value="IolE/XylAMocC-like"/>
</dbReference>
<organism evidence="6 7">
    <name type="scientific">Niallia endozanthoxylica</name>
    <dbReference type="NCBI Taxonomy" id="2036016"/>
    <lineage>
        <taxon>Bacteria</taxon>
        <taxon>Bacillati</taxon>
        <taxon>Bacillota</taxon>
        <taxon>Bacilli</taxon>
        <taxon>Bacillales</taxon>
        <taxon>Bacillaceae</taxon>
        <taxon>Niallia</taxon>
    </lineage>
</organism>
<comment type="function">
    <text evidence="4">Catalyzes the dehydration of inosose (2-keto-myo-inositol, 2KMI or 2,4,6/3,5-pentahydroxycyclohexanone) to 3D-(3,5/4)-trihydroxycyclohexane-1,2-dione (D-2,3-diketo-4-deoxy-epi-inositol).</text>
</comment>
<dbReference type="SUPFAM" id="SSF51658">
    <property type="entry name" value="Xylose isomerase-like"/>
    <property type="match status" value="1"/>
</dbReference>